<evidence type="ECO:0000256" key="2">
    <source>
        <dbReference type="ARBA" id="ARBA00022634"/>
    </source>
</evidence>
<reference evidence="15 16" key="1">
    <citation type="submission" date="2010-05" db="EMBL/GenBank/DDBJ databases">
        <title>The Genome Sequence of Thecamonas trahens ATCC 50062.</title>
        <authorList>
            <consortium name="The Broad Institute Genome Sequencing Platform"/>
            <person name="Russ C."/>
            <person name="Cuomo C."/>
            <person name="Shea T."/>
            <person name="Young S.K."/>
            <person name="Zeng Q."/>
            <person name="Koehrsen M."/>
            <person name="Haas B."/>
            <person name="Borodovsky M."/>
            <person name="Guigo R."/>
            <person name="Alvarado L."/>
            <person name="Berlin A."/>
            <person name="Bochicchio J."/>
            <person name="Borenstein D."/>
            <person name="Chapman S."/>
            <person name="Chen Z."/>
            <person name="Freedman E."/>
            <person name="Gellesch M."/>
            <person name="Goldberg J."/>
            <person name="Griggs A."/>
            <person name="Gujja S."/>
            <person name="Heilman E."/>
            <person name="Heiman D."/>
            <person name="Hepburn T."/>
            <person name="Howarth C."/>
            <person name="Jen D."/>
            <person name="Larson L."/>
            <person name="Mehta T."/>
            <person name="Park D."/>
            <person name="Pearson M."/>
            <person name="Roberts A."/>
            <person name="Saif S."/>
            <person name="Shenoy N."/>
            <person name="Sisk P."/>
            <person name="Stolte C."/>
            <person name="Sykes S."/>
            <person name="Thomson T."/>
            <person name="Walk T."/>
            <person name="White J."/>
            <person name="Yandava C."/>
            <person name="Burger G."/>
            <person name="Gray M.W."/>
            <person name="Holland P.W.H."/>
            <person name="King N."/>
            <person name="Lang F.B.F."/>
            <person name="Roger A.J."/>
            <person name="Ruiz-Trillo I."/>
            <person name="Lander E."/>
            <person name="Nusbaum C."/>
        </authorList>
    </citation>
    <scope>NUCLEOTIDE SEQUENCE [LARGE SCALE GENOMIC DNA]</scope>
    <source>
        <strain evidence="15 16">ATCC 50062</strain>
    </source>
</reference>
<sequence length="533" mass="55189">MAASHVLSHDKLVALLQRTAQILIPALSASAHKGSHGRVGIVGGCAAYTGAPYFAALAALRTGADLATVICAPDAAVPIKAYSPELIVRGILPADGDAPPGDAKAATMIDDGWALASLHAVSMGSGLGRAPAHLALVGPLLDHAAALDLPVVLDGDALFPLGNDDGKAALTLAPAVTDRLVVTPNAVEYRRLCRALLNEAVVELGDVPGPAEDQVSRLAAALHHATVVRKGAADIVANAHVAARLGHARPSLRRCGGQGDVLAGTIAVFLAWATLASRNHGPDLAALLLPDAETETDNAVANSTFAAALMGAIVTRDAASVVYHVHRRATNVPLILESLPAVIDTFHDDPSHIEEVILGPMFSGKTTELLRRVRRQVAARKTVAIIKSAKDTRGAEPGRATVTHDDVAVPAYAALRLADVPAEVLADAEVVGIDEGQFFDDVMPVADELANSGKIVVVATLDGDFMRRPFASTGPLVAAAERVTKLTAVCMECLAADAPFSKRLIADTSVEVIGGKESYAAMCRNCYNSLSTT</sequence>
<evidence type="ECO:0000256" key="3">
    <source>
        <dbReference type="ARBA" id="ARBA00022679"/>
    </source>
</evidence>
<feature type="binding site" evidence="13">
    <location>
        <position position="126"/>
    </location>
    <ligand>
        <name>(6S)-NADPHX</name>
        <dbReference type="ChEBI" id="CHEBI:64076"/>
    </ligand>
</feature>
<proteinExistence type="inferred from homology"/>
<feature type="binding site" evidence="13">
    <location>
        <begin position="250"/>
        <end position="259"/>
    </location>
    <ligand>
        <name>ATP</name>
        <dbReference type="ChEBI" id="CHEBI:30616"/>
    </ligand>
</feature>
<dbReference type="PROSITE" id="PS00603">
    <property type="entry name" value="TK_CELLULAR_TYPE"/>
    <property type="match status" value="1"/>
</dbReference>
<dbReference type="eggNOG" id="KOG3125">
    <property type="taxonomic scope" value="Eukaryota"/>
</dbReference>
<keyword evidence="2" id="KW-0237">DNA synthesis</keyword>
<dbReference type="SUPFAM" id="SSF52540">
    <property type="entry name" value="P-loop containing nucleoside triphosphate hydrolases"/>
    <property type="match status" value="1"/>
</dbReference>
<dbReference type="GO" id="GO:0046496">
    <property type="term" value="P:nicotinamide nucleotide metabolic process"/>
    <property type="evidence" value="ECO:0007669"/>
    <property type="project" value="UniProtKB-UniRule"/>
</dbReference>
<dbReference type="RefSeq" id="XP_013754201.1">
    <property type="nucleotide sequence ID" value="XM_013898747.1"/>
</dbReference>
<comment type="cofactor">
    <cofactor evidence="13">
        <name>Mg(2+)</name>
        <dbReference type="ChEBI" id="CHEBI:18420"/>
    </cofactor>
</comment>
<name>A0A0L0DNN4_THETB</name>
<comment type="catalytic activity">
    <reaction evidence="13">
        <text>(6S)-NADHX + ATP = ADP + phosphate + NADH + H(+)</text>
        <dbReference type="Rhea" id="RHEA:19017"/>
        <dbReference type="ChEBI" id="CHEBI:15378"/>
        <dbReference type="ChEBI" id="CHEBI:30616"/>
        <dbReference type="ChEBI" id="CHEBI:43474"/>
        <dbReference type="ChEBI" id="CHEBI:57945"/>
        <dbReference type="ChEBI" id="CHEBI:64074"/>
        <dbReference type="ChEBI" id="CHEBI:456216"/>
        <dbReference type="EC" id="4.2.1.93"/>
    </reaction>
</comment>
<feature type="domain" description="YjeF C-terminal" evidence="14">
    <location>
        <begin position="16"/>
        <end position="346"/>
    </location>
</feature>
<keyword evidence="16" id="KW-1185">Reference proteome</keyword>
<dbReference type="GO" id="GO:0071897">
    <property type="term" value="P:DNA biosynthetic process"/>
    <property type="evidence" value="ECO:0007669"/>
    <property type="project" value="UniProtKB-KW"/>
</dbReference>
<keyword evidence="9" id="KW-0521">NADP</keyword>
<feature type="binding site" evidence="13">
    <location>
        <position position="260"/>
    </location>
    <ligand>
        <name>(6S)-NADPHX</name>
        <dbReference type="ChEBI" id="CHEBI:64076"/>
    </ligand>
</feature>
<evidence type="ECO:0000259" key="14">
    <source>
        <dbReference type="PROSITE" id="PS51383"/>
    </source>
</evidence>
<evidence type="ECO:0000256" key="13">
    <source>
        <dbReference type="HAMAP-Rule" id="MF_03157"/>
    </source>
</evidence>
<dbReference type="PROSITE" id="PS51383">
    <property type="entry name" value="YJEF_C_3"/>
    <property type="match status" value="1"/>
</dbReference>
<dbReference type="OrthoDB" id="8110916at2759"/>
<dbReference type="Gene3D" id="3.40.50.300">
    <property type="entry name" value="P-loop containing nucleotide triphosphate hydrolases"/>
    <property type="match status" value="1"/>
</dbReference>
<dbReference type="PROSITE" id="PS01050">
    <property type="entry name" value="YJEF_C_2"/>
    <property type="match status" value="1"/>
</dbReference>
<accession>A0A0L0DNN4</accession>
<keyword evidence="13" id="KW-0597">Phosphoprotein</keyword>
<comment type="catalytic activity">
    <reaction evidence="13">
        <text>(6S)-NADPHX + ATP = ADP + phosphate + NADPH + H(+)</text>
        <dbReference type="Rhea" id="RHEA:32231"/>
        <dbReference type="ChEBI" id="CHEBI:15378"/>
        <dbReference type="ChEBI" id="CHEBI:30616"/>
        <dbReference type="ChEBI" id="CHEBI:43474"/>
        <dbReference type="ChEBI" id="CHEBI:57783"/>
        <dbReference type="ChEBI" id="CHEBI:64076"/>
        <dbReference type="ChEBI" id="CHEBI:456216"/>
        <dbReference type="EC" id="4.2.1.93"/>
    </reaction>
</comment>
<evidence type="ECO:0000256" key="5">
    <source>
        <dbReference type="ARBA" id="ARBA00022741"/>
    </source>
</evidence>
<dbReference type="eggNOG" id="KOG3974">
    <property type="taxonomic scope" value="Eukaryota"/>
</dbReference>
<organism evidence="15 16">
    <name type="scientific">Thecamonas trahens ATCC 50062</name>
    <dbReference type="NCBI Taxonomy" id="461836"/>
    <lineage>
        <taxon>Eukaryota</taxon>
        <taxon>Apusozoa</taxon>
        <taxon>Apusomonadida</taxon>
        <taxon>Apusomonadidae</taxon>
        <taxon>Thecamonas</taxon>
    </lineage>
</organism>
<dbReference type="EC" id="4.2.1.93" evidence="13"/>
<keyword evidence="3" id="KW-0808">Transferase</keyword>
<dbReference type="GO" id="GO:0046872">
    <property type="term" value="F:metal ion binding"/>
    <property type="evidence" value="ECO:0007669"/>
    <property type="project" value="UniProtKB-KW"/>
</dbReference>
<dbReference type="Pfam" id="PF01256">
    <property type="entry name" value="Carb_kinase"/>
    <property type="match status" value="1"/>
</dbReference>
<evidence type="ECO:0000256" key="6">
    <source>
        <dbReference type="ARBA" id="ARBA00022777"/>
    </source>
</evidence>
<dbReference type="GeneID" id="25570188"/>
<dbReference type="Gene3D" id="3.30.60.20">
    <property type="match status" value="1"/>
</dbReference>
<dbReference type="InterPro" id="IPR017953">
    <property type="entry name" value="Carbohydrate_kinase_pred_CS"/>
</dbReference>
<dbReference type="AlphaFoldDB" id="A0A0L0DNN4"/>
<comment type="function">
    <text evidence="13">Catalyzes the dehydration of the S-form of NAD(P)HX at the expense of ATP, which is converted to ADP. Together with NAD(P)HX epimerase, which catalyzes the epimerization of the S- and R-forms, the enzyme allows the repair of both epimers of NAD(P)HX, a damaged form of NAD(P)H that is a result of enzymatic or heat-dependent hydration.</text>
</comment>
<dbReference type="GO" id="GO:0047453">
    <property type="term" value="F:ATP-dependent NAD(P)H-hydrate dehydratase activity"/>
    <property type="evidence" value="ECO:0007669"/>
    <property type="project" value="UniProtKB-UniRule"/>
</dbReference>
<dbReference type="NCBIfam" id="TIGR00196">
    <property type="entry name" value="yjeF_cterm"/>
    <property type="match status" value="1"/>
</dbReference>
<dbReference type="EMBL" id="GL349484">
    <property type="protein sequence ID" value="KNC53919.1"/>
    <property type="molecule type" value="Genomic_DNA"/>
</dbReference>
<gene>
    <name evidence="15" type="ORF">AMSG_12274</name>
</gene>
<dbReference type="InterPro" id="IPR029056">
    <property type="entry name" value="Ribokinase-like"/>
</dbReference>
<dbReference type="InterPro" id="IPR020633">
    <property type="entry name" value="Thymidine_kinase_CS"/>
</dbReference>
<evidence type="ECO:0000256" key="10">
    <source>
        <dbReference type="ARBA" id="ARBA00023027"/>
    </source>
</evidence>
<evidence type="ECO:0000256" key="9">
    <source>
        <dbReference type="ARBA" id="ARBA00022857"/>
    </source>
</evidence>
<protein>
    <recommendedName>
        <fullName evidence="13">ATP-dependent (S)-NAD(P)H-hydrate dehydratase</fullName>
        <ecNumber evidence="13">4.2.1.93</ecNumber>
    </recommendedName>
    <alternativeName>
        <fullName evidence="13">ATP-dependent NAD(P)HX dehydratase</fullName>
    </alternativeName>
</protein>
<dbReference type="PANTHER" id="PTHR12592">
    <property type="entry name" value="ATP-DEPENDENT (S)-NAD(P)H-HYDRATE DEHYDRATASE FAMILY MEMBER"/>
    <property type="match status" value="1"/>
</dbReference>
<evidence type="ECO:0000256" key="1">
    <source>
        <dbReference type="ARBA" id="ARBA00007587"/>
    </source>
</evidence>
<comment type="catalytic activity">
    <reaction evidence="12">
        <text>thymidine + ATP = dTMP + ADP + H(+)</text>
        <dbReference type="Rhea" id="RHEA:19129"/>
        <dbReference type="ChEBI" id="CHEBI:15378"/>
        <dbReference type="ChEBI" id="CHEBI:17748"/>
        <dbReference type="ChEBI" id="CHEBI:30616"/>
        <dbReference type="ChEBI" id="CHEBI:63528"/>
        <dbReference type="ChEBI" id="CHEBI:456216"/>
        <dbReference type="EC" id="2.7.1.21"/>
    </reaction>
</comment>
<keyword evidence="7" id="KW-0862">Zinc</keyword>
<evidence type="ECO:0000256" key="4">
    <source>
        <dbReference type="ARBA" id="ARBA00022723"/>
    </source>
</evidence>
<feature type="binding site" evidence="13">
    <location>
        <begin position="230"/>
        <end position="234"/>
    </location>
    <ligand>
        <name>ATP</name>
        <dbReference type="ChEBI" id="CHEBI:30616"/>
    </ligand>
</feature>
<dbReference type="SUPFAM" id="SSF57716">
    <property type="entry name" value="Glucocorticoid receptor-like (DNA-binding domain)"/>
    <property type="match status" value="1"/>
</dbReference>
<evidence type="ECO:0000313" key="15">
    <source>
        <dbReference type="EMBL" id="KNC53919.1"/>
    </source>
</evidence>
<dbReference type="Gene3D" id="3.40.1190.20">
    <property type="match status" value="1"/>
</dbReference>
<evidence type="ECO:0000313" key="16">
    <source>
        <dbReference type="Proteomes" id="UP000054408"/>
    </source>
</evidence>
<keyword evidence="8 13" id="KW-0067">ATP-binding</keyword>
<dbReference type="InterPro" id="IPR000631">
    <property type="entry name" value="CARKD"/>
</dbReference>
<dbReference type="STRING" id="461836.A0A0L0DNN4"/>
<dbReference type="PANTHER" id="PTHR12592:SF0">
    <property type="entry name" value="ATP-DEPENDENT (S)-NAD(P)H-HYDRATE DEHYDRATASE"/>
    <property type="match status" value="1"/>
</dbReference>
<evidence type="ECO:0000256" key="8">
    <source>
        <dbReference type="ARBA" id="ARBA00022840"/>
    </source>
</evidence>
<evidence type="ECO:0000256" key="7">
    <source>
        <dbReference type="ARBA" id="ARBA00022833"/>
    </source>
</evidence>
<dbReference type="FunFam" id="3.40.50.300:FF:000948">
    <property type="entry name" value="Thymidine kinase"/>
    <property type="match status" value="1"/>
</dbReference>
<dbReference type="InterPro" id="IPR001267">
    <property type="entry name" value="Thymidine_kinase"/>
</dbReference>
<dbReference type="GO" id="GO:0110051">
    <property type="term" value="P:metabolite repair"/>
    <property type="evidence" value="ECO:0007669"/>
    <property type="project" value="TreeGrafter"/>
</dbReference>
<dbReference type="Proteomes" id="UP000054408">
    <property type="component" value="Unassembled WGS sequence"/>
</dbReference>
<keyword evidence="4" id="KW-0479">Metal-binding</keyword>
<keyword evidence="5 13" id="KW-0547">Nucleotide-binding</keyword>
<dbReference type="InterPro" id="IPR027417">
    <property type="entry name" value="P-loop_NTPase"/>
</dbReference>
<dbReference type="GO" id="GO:0005524">
    <property type="term" value="F:ATP binding"/>
    <property type="evidence" value="ECO:0007669"/>
    <property type="project" value="UniProtKB-KW"/>
</dbReference>
<dbReference type="SUPFAM" id="SSF53613">
    <property type="entry name" value="Ribokinase-like"/>
    <property type="match status" value="1"/>
</dbReference>
<keyword evidence="10 13" id="KW-0520">NAD</keyword>
<evidence type="ECO:0000256" key="11">
    <source>
        <dbReference type="ARBA" id="ARBA00023239"/>
    </source>
</evidence>
<feature type="binding site" evidence="13">
    <location>
        <begin position="185"/>
        <end position="191"/>
    </location>
    <ligand>
        <name>(6S)-NADPHX</name>
        <dbReference type="ChEBI" id="CHEBI:64076"/>
    </ligand>
</feature>
<evidence type="ECO:0000256" key="12">
    <source>
        <dbReference type="ARBA" id="ARBA00048254"/>
    </source>
</evidence>
<comment type="similarity">
    <text evidence="1">Belongs to the thymidine kinase family.</text>
</comment>
<dbReference type="Pfam" id="PF00265">
    <property type="entry name" value="TK"/>
    <property type="match status" value="1"/>
</dbReference>
<keyword evidence="6" id="KW-0418">Kinase</keyword>
<dbReference type="HAMAP" id="MF_01965">
    <property type="entry name" value="NADHX_dehydratase"/>
    <property type="match status" value="1"/>
</dbReference>
<keyword evidence="11 13" id="KW-0456">Lyase</keyword>
<comment type="similarity">
    <text evidence="13">Belongs to the NnrD/CARKD family.</text>
</comment>
<dbReference type="CDD" id="cd01171">
    <property type="entry name" value="YXKO-related"/>
    <property type="match status" value="1"/>
</dbReference>
<dbReference type="GO" id="GO:0004797">
    <property type="term" value="F:thymidine kinase activity"/>
    <property type="evidence" value="ECO:0007669"/>
    <property type="project" value="UniProtKB-EC"/>
</dbReference>